<reference evidence="4" key="3">
    <citation type="submission" date="2020-06" db="EMBL/GenBank/DDBJ databases">
        <authorList>
            <person name="Studholme D.J."/>
        </authorList>
    </citation>
    <scope>NUCLEOTIDE SEQUENCE</scope>
    <source>
        <strain evidence="4">NZFS 2646</strain>
        <strain evidence="5">NZFS 3630</strain>
    </source>
</reference>
<keyword evidence="8" id="KW-1185">Reference proteome</keyword>
<evidence type="ECO:0000256" key="2">
    <source>
        <dbReference type="SAM" id="Coils"/>
    </source>
</evidence>
<evidence type="ECO:0000313" key="5">
    <source>
        <dbReference type="EMBL" id="KAG2525884.1"/>
    </source>
</evidence>
<evidence type="ECO:0000313" key="7">
    <source>
        <dbReference type="EMBL" id="RLN79705.1"/>
    </source>
</evidence>
<dbReference type="Proteomes" id="UP000785171">
    <property type="component" value="Unassembled WGS sequence"/>
</dbReference>
<sequence>MRPPTDKSSALDQHPNQEKTSASPGYDSDEELFVSEDGVISVASMDDKSKLEQVKLLLERREHDVRQAAEYGLGLLEANEELQMQVTTLKIQLETETEELTVERDSWQRRSEHAQQEIAQWKRKFARVEDEKTDLAEEFEQFVDRCECRGPMTEGTGGRYSHHLDTIGQLQEELQELQITERANQEELQSLRQWKLAAEQQQQEAHECEVLAAQSEVSYRKKMEQERANVQRMMDELKSEKDQLRKTARGYEEEVRTLKKQLRIAEEAKDDAQLRSNTLSEDLLSSESRCKRLERELELLEHVSYFSQAIVDRDDEESDEDDEIIVEPSSKMSIASDVQVKDNTPSSATTTNVLLPEIESSVS</sequence>
<name>A0A3R7HIC6_9STRA</name>
<evidence type="ECO:0000313" key="4">
    <source>
        <dbReference type="EMBL" id="KAG2523982.1"/>
    </source>
</evidence>
<evidence type="ECO:0000313" key="8">
    <source>
        <dbReference type="Proteomes" id="UP000285624"/>
    </source>
</evidence>
<feature type="coiled-coil region" evidence="2">
    <location>
        <begin position="79"/>
        <end position="303"/>
    </location>
</feature>
<evidence type="ECO:0000256" key="3">
    <source>
        <dbReference type="SAM" id="MobiDB-lite"/>
    </source>
</evidence>
<accession>A0A3R7HIC6</accession>
<feature type="region of interest" description="Disordered" evidence="3">
    <location>
        <begin position="1"/>
        <end position="30"/>
    </location>
</feature>
<dbReference type="Proteomes" id="UP000285883">
    <property type="component" value="Unassembled WGS sequence"/>
</dbReference>
<evidence type="ECO:0000313" key="9">
    <source>
        <dbReference type="Proteomes" id="UP000285883"/>
    </source>
</evidence>
<dbReference type="PANTHER" id="PTHR32123">
    <property type="entry name" value="BICD FAMILY-LIKE CARGO ADAPTER"/>
    <property type="match status" value="1"/>
</dbReference>
<dbReference type="Proteomes" id="UP000285624">
    <property type="component" value="Unassembled WGS sequence"/>
</dbReference>
<keyword evidence="1 2" id="KW-0175">Coiled coil</keyword>
<proteinExistence type="predicted"/>
<dbReference type="Proteomes" id="UP000792063">
    <property type="component" value="Unassembled WGS sequence"/>
</dbReference>
<dbReference type="InterPro" id="IPR051149">
    <property type="entry name" value="Spindly/BICDR_Dynein_Adapter"/>
</dbReference>
<dbReference type="EMBL" id="JPWV03000125">
    <property type="protein sequence ID" value="KAG2523982.1"/>
    <property type="molecule type" value="Genomic_DNA"/>
</dbReference>
<dbReference type="EMBL" id="MBDN02000135">
    <property type="protein sequence ID" value="RLN79705.1"/>
    <property type="molecule type" value="Genomic_DNA"/>
</dbReference>
<dbReference type="AlphaFoldDB" id="A0A3R7HIC6"/>
<gene>
    <name evidence="6" type="ORF">BBI17_004287</name>
    <name evidence="7" type="ORF">BBO99_00005062</name>
    <name evidence="4" type="ORF">JM16_005145</name>
    <name evidence="5" type="ORF">JM18_004666</name>
</gene>
<organism evidence="7 8">
    <name type="scientific">Phytophthora kernoviae</name>
    <dbReference type="NCBI Taxonomy" id="325452"/>
    <lineage>
        <taxon>Eukaryota</taxon>
        <taxon>Sar</taxon>
        <taxon>Stramenopiles</taxon>
        <taxon>Oomycota</taxon>
        <taxon>Peronosporomycetes</taxon>
        <taxon>Peronosporales</taxon>
        <taxon>Peronosporaceae</taxon>
        <taxon>Phytophthora</taxon>
    </lineage>
</organism>
<feature type="compositionally biased region" description="Polar residues" evidence="3">
    <location>
        <begin position="1"/>
        <end position="11"/>
    </location>
</feature>
<evidence type="ECO:0000313" key="6">
    <source>
        <dbReference type="EMBL" id="RLN26759.1"/>
    </source>
</evidence>
<dbReference type="PANTHER" id="PTHR32123:SF9">
    <property type="entry name" value="PROTEIN SPINDLY"/>
    <property type="match status" value="1"/>
</dbReference>
<dbReference type="EMBL" id="MAYM02001092">
    <property type="protein sequence ID" value="RLN26759.1"/>
    <property type="molecule type" value="Genomic_DNA"/>
</dbReference>
<feature type="region of interest" description="Disordered" evidence="3">
    <location>
        <begin position="328"/>
        <end position="363"/>
    </location>
</feature>
<dbReference type="EMBL" id="JPWU03000114">
    <property type="protein sequence ID" value="KAG2525884.1"/>
    <property type="molecule type" value="Genomic_DNA"/>
</dbReference>
<feature type="compositionally biased region" description="Polar residues" evidence="3">
    <location>
        <begin position="341"/>
        <end position="353"/>
    </location>
</feature>
<reference evidence="4" key="1">
    <citation type="journal article" date="2015" name="Genom Data">
        <title>Genome sequences of six Phytophthora species associated with forests in New Zealand.</title>
        <authorList>
            <person name="Studholme D.J."/>
            <person name="McDougal R.L."/>
            <person name="Sambles C."/>
            <person name="Hansen E."/>
            <person name="Hardy G."/>
            <person name="Grant M."/>
            <person name="Ganley R.J."/>
            <person name="Williams N.M."/>
        </authorList>
    </citation>
    <scope>NUCLEOTIDE SEQUENCE</scope>
    <source>
        <strain evidence="4">NZFS 2646</strain>
        <strain evidence="5">NZFS 3630</strain>
    </source>
</reference>
<evidence type="ECO:0000256" key="1">
    <source>
        <dbReference type="ARBA" id="ARBA00023054"/>
    </source>
</evidence>
<protein>
    <submittedName>
        <fullName evidence="7">Uncharacterized protein</fullName>
    </submittedName>
</protein>
<comment type="caution">
    <text evidence="7">The sequence shown here is derived from an EMBL/GenBank/DDBJ whole genome shotgun (WGS) entry which is preliminary data.</text>
</comment>
<reference evidence="8 9" key="2">
    <citation type="submission" date="2018-07" db="EMBL/GenBank/DDBJ databases">
        <title>Genome sequencing of oomycete isolates from Chile give support for New Zealand origin for Phytophthora kernoviae and make available the first Nothophytophthora sp. genome.</title>
        <authorList>
            <person name="Studholme D.J."/>
            <person name="Sanfuentes E."/>
            <person name="Panda P."/>
            <person name="Hill R."/>
            <person name="Sambles C."/>
            <person name="Grant M."/>
            <person name="Williams N.M."/>
            <person name="Mcdougal R.L."/>
        </authorList>
    </citation>
    <scope>NUCLEOTIDE SEQUENCE [LARGE SCALE GENOMIC DNA]</scope>
    <source>
        <strain evidence="6">Chile2</strain>
        <strain evidence="7">Chile4</strain>
    </source>
</reference>